<comment type="caution">
    <text evidence="4">The sequence shown here is derived from an EMBL/GenBank/DDBJ whole genome shotgun (WGS) entry which is preliminary data.</text>
</comment>
<evidence type="ECO:0000259" key="3">
    <source>
        <dbReference type="PROSITE" id="PS51176"/>
    </source>
</evidence>
<dbReference type="InterPro" id="IPR003099">
    <property type="entry name" value="Prephen_DH"/>
</dbReference>
<dbReference type="Gene3D" id="3.40.50.720">
    <property type="entry name" value="NAD(P)-binding Rossmann-like Domain"/>
    <property type="match status" value="1"/>
</dbReference>
<evidence type="ECO:0000313" key="4">
    <source>
        <dbReference type="EMBL" id="OGC15496.1"/>
    </source>
</evidence>
<dbReference type="GO" id="GO:0006571">
    <property type="term" value="P:tyrosine biosynthetic process"/>
    <property type="evidence" value="ECO:0007669"/>
    <property type="project" value="InterPro"/>
</dbReference>
<dbReference type="SUPFAM" id="SSF48179">
    <property type="entry name" value="6-phosphogluconate dehydrogenase C-terminal domain-like"/>
    <property type="match status" value="1"/>
</dbReference>
<dbReference type="InterPro" id="IPR036291">
    <property type="entry name" value="NAD(P)-bd_dom_sf"/>
</dbReference>
<keyword evidence="2" id="KW-0560">Oxidoreductase</keyword>
<dbReference type="InterPro" id="IPR046826">
    <property type="entry name" value="PDH_N"/>
</dbReference>
<dbReference type="Pfam" id="PF02153">
    <property type="entry name" value="PDH_N"/>
    <property type="match status" value="1"/>
</dbReference>
<dbReference type="GO" id="GO:0004665">
    <property type="term" value="F:prephenate dehydrogenase (NADP+) activity"/>
    <property type="evidence" value="ECO:0007669"/>
    <property type="project" value="InterPro"/>
</dbReference>
<evidence type="ECO:0000313" key="5">
    <source>
        <dbReference type="Proteomes" id="UP000177905"/>
    </source>
</evidence>
<feature type="domain" description="Prephenate/arogenate dehydrogenase" evidence="3">
    <location>
        <begin position="2"/>
        <end position="286"/>
    </location>
</feature>
<dbReference type="GO" id="GO:0008977">
    <property type="term" value="F:prephenate dehydrogenase (NAD+) activity"/>
    <property type="evidence" value="ECO:0007669"/>
    <property type="project" value="InterPro"/>
</dbReference>
<accession>A0A1F4S4Y5</accession>
<dbReference type="Gene3D" id="1.10.3660.10">
    <property type="entry name" value="6-phosphogluconate dehydrogenase C-terminal like domain"/>
    <property type="match status" value="1"/>
</dbReference>
<proteinExistence type="inferred from homology"/>
<comment type="similarity">
    <text evidence="1">Belongs to the prephenate/arogenate dehydrogenase family.</text>
</comment>
<reference evidence="4 5" key="1">
    <citation type="journal article" date="2016" name="Nat. Commun.">
        <title>Thousands of microbial genomes shed light on interconnected biogeochemical processes in an aquifer system.</title>
        <authorList>
            <person name="Anantharaman K."/>
            <person name="Brown C.T."/>
            <person name="Hug L.A."/>
            <person name="Sharon I."/>
            <person name="Castelle C.J."/>
            <person name="Probst A.J."/>
            <person name="Thomas B.C."/>
            <person name="Singh A."/>
            <person name="Wilkins M.J."/>
            <person name="Karaoz U."/>
            <person name="Brodie E.L."/>
            <person name="Williams K.H."/>
            <person name="Hubbard S.S."/>
            <person name="Banfield J.F."/>
        </authorList>
    </citation>
    <scope>NUCLEOTIDE SEQUENCE [LARGE SCALE GENOMIC DNA]</scope>
</reference>
<dbReference type="EMBL" id="MEUA01000019">
    <property type="protein sequence ID" value="OGC15496.1"/>
    <property type="molecule type" value="Genomic_DNA"/>
</dbReference>
<dbReference type="Proteomes" id="UP000177905">
    <property type="component" value="Unassembled WGS sequence"/>
</dbReference>
<dbReference type="PANTHER" id="PTHR21363">
    <property type="entry name" value="PREPHENATE DEHYDROGENASE"/>
    <property type="match status" value="1"/>
</dbReference>
<dbReference type="AlphaFoldDB" id="A0A1F4S4Y5"/>
<sequence>MKKIAIIGLGLIGGSLALAFKKAGFYVIGIARREETLLEAKERGAIDQGSCKIKDVAAADFVFICTPINLIIPILTEAIPHLKEGAVVSDVGSTKQEIVSCAEKMMPKGIFFVGGHPMAGKEKVKFEEAEASLFYNKRWILTETLKSDKKATLAIEELIKVTGAQISRLSPKTHDLVVAAISHMPLAVAVALVNAVGGEVEKELMFKCAASGFFDTTRIASGDPVLGIDMFVTNKKAVLKMIKAFKASLFLLEKFIKNGDIEFIKKEIERAKIVRDKSCSLANYSK</sequence>
<dbReference type="GO" id="GO:0070403">
    <property type="term" value="F:NAD+ binding"/>
    <property type="evidence" value="ECO:0007669"/>
    <property type="project" value="InterPro"/>
</dbReference>
<evidence type="ECO:0000256" key="2">
    <source>
        <dbReference type="ARBA" id="ARBA00023002"/>
    </source>
</evidence>
<evidence type="ECO:0000256" key="1">
    <source>
        <dbReference type="ARBA" id="ARBA00007964"/>
    </source>
</evidence>
<dbReference type="PROSITE" id="PS51176">
    <property type="entry name" value="PDH_ADH"/>
    <property type="match status" value="1"/>
</dbReference>
<dbReference type="PANTHER" id="PTHR21363:SF0">
    <property type="entry name" value="PREPHENATE DEHYDROGENASE [NADP(+)]"/>
    <property type="match status" value="1"/>
</dbReference>
<dbReference type="FunFam" id="3.40.50.720:FF:000208">
    <property type="entry name" value="Prephenate dehydrogenase"/>
    <property type="match status" value="1"/>
</dbReference>
<dbReference type="InterPro" id="IPR008927">
    <property type="entry name" value="6-PGluconate_DH-like_C_sf"/>
</dbReference>
<protein>
    <recommendedName>
        <fullName evidence="3">Prephenate/arogenate dehydrogenase domain-containing protein</fullName>
    </recommendedName>
</protein>
<dbReference type="InterPro" id="IPR050812">
    <property type="entry name" value="Preph/Arog_dehydrog"/>
</dbReference>
<dbReference type="InterPro" id="IPR046825">
    <property type="entry name" value="PDH_C"/>
</dbReference>
<dbReference type="SUPFAM" id="SSF51735">
    <property type="entry name" value="NAD(P)-binding Rossmann-fold domains"/>
    <property type="match status" value="1"/>
</dbReference>
<gene>
    <name evidence="4" type="ORF">A2290_03795</name>
</gene>
<name>A0A1F4S4Y5_UNCSA</name>
<dbReference type="Pfam" id="PF20463">
    <property type="entry name" value="PDH_C"/>
    <property type="match status" value="1"/>
</dbReference>
<organism evidence="4 5">
    <name type="scientific">candidate division WOR-1 bacterium RIFOXYB2_FULL_36_35</name>
    <dbReference type="NCBI Taxonomy" id="1802578"/>
    <lineage>
        <taxon>Bacteria</taxon>
        <taxon>Bacillati</taxon>
        <taxon>Saganbacteria</taxon>
    </lineage>
</organism>